<proteinExistence type="predicted"/>
<evidence type="ECO:0000313" key="2">
    <source>
        <dbReference type="Proteomes" id="UP000620124"/>
    </source>
</evidence>
<name>A0A8H7D8B8_9AGAR</name>
<evidence type="ECO:0000313" key="1">
    <source>
        <dbReference type="EMBL" id="KAF7363192.1"/>
    </source>
</evidence>
<dbReference type="AlphaFoldDB" id="A0A8H7D8B8"/>
<sequence length="215" mass="24410">MRPHYAEDTKFQSIARILKFNPSVFELAIQTYSSATACQHLLLGMRPTRLTLQFSRDYDDEVDPTRPIFSSVTHLTLLNTTASTYRPESWSHWTPGLPSMRALTHLCVTDNIAHAIIPAVLAACPRLEALVAFWAAEGILRSVGRSEQSIQAFEQRALAIADERLVLVSAPFYEQWERGARTGRDMWIRVDEFIEAKRRGDIAAIKYILDISMMI</sequence>
<accession>A0A8H7D8B8</accession>
<protein>
    <submittedName>
        <fullName evidence="1">Uncharacterized protein</fullName>
    </submittedName>
</protein>
<organism evidence="1 2">
    <name type="scientific">Mycena venus</name>
    <dbReference type="NCBI Taxonomy" id="2733690"/>
    <lineage>
        <taxon>Eukaryota</taxon>
        <taxon>Fungi</taxon>
        <taxon>Dikarya</taxon>
        <taxon>Basidiomycota</taxon>
        <taxon>Agaricomycotina</taxon>
        <taxon>Agaricomycetes</taxon>
        <taxon>Agaricomycetidae</taxon>
        <taxon>Agaricales</taxon>
        <taxon>Marasmiineae</taxon>
        <taxon>Mycenaceae</taxon>
        <taxon>Mycena</taxon>
    </lineage>
</organism>
<dbReference type="EMBL" id="JACAZI010000004">
    <property type="protein sequence ID" value="KAF7363192.1"/>
    <property type="molecule type" value="Genomic_DNA"/>
</dbReference>
<reference evidence="1" key="1">
    <citation type="submission" date="2020-05" db="EMBL/GenBank/DDBJ databases">
        <title>Mycena genomes resolve the evolution of fungal bioluminescence.</title>
        <authorList>
            <person name="Tsai I.J."/>
        </authorList>
    </citation>
    <scope>NUCLEOTIDE SEQUENCE</scope>
    <source>
        <strain evidence="1">CCC161011</strain>
    </source>
</reference>
<dbReference type="OrthoDB" id="2954679at2759"/>
<gene>
    <name evidence="1" type="ORF">MVEN_00671800</name>
</gene>
<dbReference type="Proteomes" id="UP000620124">
    <property type="component" value="Unassembled WGS sequence"/>
</dbReference>
<comment type="caution">
    <text evidence="1">The sequence shown here is derived from an EMBL/GenBank/DDBJ whole genome shotgun (WGS) entry which is preliminary data.</text>
</comment>
<keyword evidence="2" id="KW-1185">Reference proteome</keyword>